<keyword evidence="1" id="KW-0812">Transmembrane</keyword>
<keyword evidence="1" id="KW-0472">Membrane</keyword>
<feature type="non-terminal residue" evidence="2">
    <location>
        <position position="227"/>
    </location>
</feature>
<feature type="transmembrane region" description="Helical" evidence="1">
    <location>
        <begin position="119"/>
        <end position="138"/>
    </location>
</feature>
<dbReference type="EMBL" id="KV426011">
    <property type="protein sequence ID" value="KZV92307.1"/>
    <property type="molecule type" value="Genomic_DNA"/>
</dbReference>
<feature type="transmembrane region" description="Helical" evidence="1">
    <location>
        <begin position="158"/>
        <end position="183"/>
    </location>
</feature>
<feature type="transmembrane region" description="Helical" evidence="1">
    <location>
        <begin position="203"/>
        <end position="225"/>
    </location>
</feature>
<keyword evidence="1" id="KW-1133">Transmembrane helix</keyword>
<organism evidence="2 3">
    <name type="scientific">Exidia glandulosa HHB12029</name>
    <dbReference type="NCBI Taxonomy" id="1314781"/>
    <lineage>
        <taxon>Eukaryota</taxon>
        <taxon>Fungi</taxon>
        <taxon>Dikarya</taxon>
        <taxon>Basidiomycota</taxon>
        <taxon>Agaricomycotina</taxon>
        <taxon>Agaricomycetes</taxon>
        <taxon>Auriculariales</taxon>
        <taxon>Exidiaceae</taxon>
        <taxon>Exidia</taxon>
    </lineage>
</organism>
<keyword evidence="3" id="KW-1185">Reference proteome</keyword>
<dbReference type="OrthoDB" id="3354175at2759"/>
<evidence type="ECO:0000313" key="3">
    <source>
        <dbReference type="Proteomes" id="UP000077266"/>
    </source>
</evidence>
<feature type="transmembrane region" description="Helical" evidence="1">
    <location>
        <begin position="39"/>
        <end position="59"/>
    </location>
</feature>
<reference evidence="2 3" key="1">
    <citation type="journal article" date="2016" name="Mol. Biol. Evol.">
        <title>Comparative Genomics of Early-Diverging Mushroom-Forming Fungi Provides Insights into the Origins of Lignocellulose Decay Capabilities.</title>
        <authorList>
            <person name="Nagy L.G."/>
            <person name="Riley R."/>
            <person name="Tritt A."/>
            <person name="Adam C."/>
            <person name="Daum C."/>
            <person name="Floudas D."/>
            <person name="Sun H."/>
            <person name="Yadav J.S."/>
            <person name="Pangilinan J."/>
            <person name="Larsson K.H."/>
            <person name="Matsuura K."/>
            <person name="Barry K."/>
            <person name="Labutti K."/>
            <person name="Kuo R."/>
            <person name="Ohm R.A."/>
            <person name="Bhattacharya S.S."/>
            <person name="Shirouzu T."/>
            <person name="Yoshinaga Y."/>
            <person name="Martin F.M."/>
            <person name="Grigoriev I.V."/>
            <person name="Hibbett D.S."/>
        </authorList>
    </citation>
    <scope>NUCLEOTIDE SEQUENCE [LARGE SCALE GENOMIC DNA]</scope>
    <source>
        <strain evidence="2 3">HHB12029</strain>
    </source>
</reference>
<name>A0A165HQ93_EXIGL</name>
<proteinExistence type="predicted"/>
<dbReference type="STRING" id="1314781.A0A165HQ93"/>
<dbReference type="Proteomes" id="UP000077266">
    <property type="component" value="Unassembled WGS sequence"/>
</dbReference>
<feature type="transmembrane region" description="Helical" evidence="1">
    <location>
        <begin position="88"/>
        <end position="107"/>
    </location>
</feature>
<evidence type="ECO:0000313" key="2">
    <source>
        <dbReference type="EMBL" id="KZV92307.1"/>
    </source>
</evidence>
<dbReference type="AlphaFoldDB" id="A0A165HQ93"/>
<evidence type="ECO:0000256" key="1">
    <source>
        <dbReference type="SAM" id="Phobius"/>
    </source>
</evidence>
<protein>
    <submittedName>
        <fullName evidence="2">Uncharacterized protein</fullName>
    </submittedName>
</protein>
<gene>
    <name evidence="2" type="ORF">EXIGLDRAFT_675324</name>
</gene>
<dbReference type="InParanoid" id="A0A165HQ93"/>
<sequence length="227" mass="25268">MTLRASGTYSVIEGMHVLLFARCVYAMTRNWTNMANYQWTLPFIVGLFITGTLNVSFGIKYSEMIWIDQRNFPGGPNAYVASSFSDPINVACSAGYVVGTFLADGFVLWRCFVIWNRNYVVLVFPTLMYLGSVAMGSISLFQASQPGDSLQSHLTANFLIPFFSLSISINIVVTLLISGYLLWHRRSIQSAIGREHGKQYVSIVAMLVESAALYSAFSLIFIVAYGR</sequence>
<accession>A0A165HQ93</accession>